<dbReference type="PANTHER" id="PTHR11533">
    <property type="entry name" value="PROTEASE M1 ZINC METALLOPROTEASE"/>
    <property type="match status" value="1"/>
</dbReference>
<protein>
    <submittedName>
        <fullName evidence="4">Peptidase_M1 domain-containing protein</fullName>
    </submittedName>
</protein>
<dbReference type="GO" id="GO:0008270">
    <property type="term" value="F:zinc ion binding"/>
    <property type="evidence" value="ECO:0007669"/>
    <property type="project" value="InterPro"/>
</dbReference>
<organism evidence="4">
    <name type="scientific">Anisakis simplex</name>
    <name type="common">Herring worm</name>
    <dbReference type="NCBI Taxonomy" id="6269"/>
    <lineage>
        <taxon>Eukaryota</taxon>
        <taxon>Metazoa</taxon>
        <taxon>Ecdysozoa</taxon>
        <taxon>Nematoda</taxon>
        <taxon>Chromadorea</taxon>
        <taxon>Rhabditida</taxon>
        <taxon>Spirurina</taxon>
        <taxon>Ascaridomorpha</taxon>
        <taxon>Ascaridoidea</taxon>
        <taxon>Anisakidae</taxon>
        <taxon>Anisakis</taxon>
        <taxon>Anisakis simplex complex</taxon>
    </lineage>
</organism>
<dbReference type="Proteomes" id="UP000267096">
    <property type="component" value="Unassembled WGS sequence"/>
</dbReference>
<dbReference type="GO" id="GO:0043171">
    <property type="term" value="P:peptide catabolic process"/>
    <property type="evidence" value="ECO:0007669"/>
    <property type="project" value="TreeGrafter"/>
</dbReference>
<dbReference type="GO" id="GO:0005615">
    <property type="term" value="C:extracellular space"/>
    <property type="evidence" value="ECO:0007669"/>
    <property type="project" value="TreeGrafter"/>
</dbReference>
<reference evidence="2 3" key="2">
    <citation type="submission" date="2018-11" db="EMBL/GenBank/DDBJ databases">
        <authorList>
            <consortium name="Pathogen Informatics"/>
        </authorList>
    </citation>
    <scope>NUCLEOTIDE SEQUENCE [LARGE SCALE GENOMIC DNA]</scope>
</reference>
<dbReference type="GO" id="GO:0005737">
    <property type="term" value="C:cytoplasm"/>
    <property type="evidence" value="ECO:0007669"/>
    <property type="project" value="TreeGrafter"/>
</dbReference>
<dbReference type="Gene3D" id="1.10.390.10">
    <property type="entry name" value="Neutral Protease Domain 2"/>
    <property type="match status" value="1"/>
</dbReference>
<accession>A0A0M3JEQ3</accession>
<evidence type="ECO:0000259" key="1">
    <source>
        <dbReference type="Pfam" id="PF01433"/>
    </source>
</evidence>
<dbReference type="GO" id="GO:0070006">
    <property type="term" value="F:metalloaminopeptidase activity"/>
    <property type="evidence" value="ECO:0007669"/>
    <property type="project" value="TreeGrafter"/>
</dbReference>
<dbReference type="InterPro" id="IPR014782">
    <property type="entry name" value="Peptidase_M1_dom"/>
</dbReference>
<dbReference type="InterPro" id="IPR050344">
    <property type="entry name" value="Peptidase_M1_aminopeptidases"/>
</dbReference>
<dbReference type="OrthoDB" id="10031169at2759"/>
<dbReference type="AlphaFoldDB" id="A0A0M3JEQ3"/>
<gene>
    <name evidence="2" type="ORF">ASIM_LOCUS5887</name>
</gene>
<evidence type="ECO:0000313" key="2">
    <source>
        <dbReference type="EMBL" id="VDK26219.1"/>
    </source>
</evidence>
<feature type="domain" description="Peptidase M1 membrane alanine aminopeptidase" evidence="1">
    <location>
        <begin position="18"/>
        <end position="105"/>
    </location>
</feature>
<dbReference type="PANTHER" id="PTHR11533:SF299">
    <property type="entry name" value="AMINOPEPTIDASE"/>
    <property type="match status" value="1"/>
</dbReference>
<dbReference type="WBParaSite" id="ASIM_0000609901-mRNA-1">
    <property type="protein sequence ID" value="ASIM_0000609901-mRNA-1"/>
    <property type="gene ID" value="ASIM_0000609901"/>
</dbReference>
<dbReference type="EMBL" id="UYRR01012114">
    <property type="protein sequence ID" value="VDK26219.1"/>
    <property type="molecule type" value="Genomic_DNA"/>
</dbReference>
<evidence type="ECO:0000313" key="3">
    <source>
        <dbReference type="Proteomes" id="UP000267096"/>
    </source>
</evidence>
<dbReference type="SUPFAM" id="SSF55486">
    <property type="entry name" value="Metalloproteases ('zincins'), catalytic domain"/>
    <property type="match status" value="1"/>
</dbReference>
<dbReference type="GO" id="GO:0006508">
    <property type="term" value="P:proteolysis"/>
    <property type="evidence" value="ECO:0007669"/>
    <property type="project" value="TreeGrafter"/>
</dbReference>
<dbReference type="GO" id="GO:0042277">
    <property type="term" value="F:peptide binding"/>
    <property type="evidence" value="ECO:0007669"/>
    <property type="project" value="TreeGrafter"/>
</dbReference>
<sequence>MIVYIRSAKMQWKCLIQEGKFLVESQQGGLEADAVVKTSHPIYDVNGPFFDAITYLKGSSVLRMIRAVIGPENFQKALQEYIKMYKFSNADHQMLFERFTAASKHNRYDWCGRQLDATLFLNPWFLQQVIITSDSFRYLCWIFWTRFW</sequence>
<keyword evidence="3" id="KW-1185">Reference proteome</keyword>
<dbReference type="Pfam" id="PF01433">
    <property type="entry name" value="Peptidase_M1"/>
    <property type="match status" value="1"/>
</dbReference>
<proteinExistence type="predicted"/>
<name>A0A0M3JEQ3_ANISI</name>
<dbReference type="InterPro" id="IPR027268">
    <property type="entry name" value="Peptidase_M4/M1_CTD_sf"/>
</dbReference>
<dbReference type="GO" id="GO:0016020">
    <property type="term" value="C:membrane"/>
    <property type="evidence" value="ECO:0007669"/>
    <property type="project" value="TreeGrafter"/>
</dbReference>
<reference evidence="4" key="1">
    <citation type="submission" date="2017-02" db="UniProtKB">
        <authorList>
            <consortium name="WormBaseParasite"/>
        </authorList>
    </citation>
    <scope>IDENTIFICATION</scope>
</reference>
<evidence type="ECO:0000313" key="4">
    <source>
        <dbReference type="WBParaSite" id="ASIM_0000609901-mRNA-1"/>
    </source>
</evidence>